<dbReference type="HOGENOM" id="CLU_1908072_0_0_1"/>
<reference evidence="1 2" key="1">
    <citation type="journal article" date="2014" name="BMC Genomics">
        <title>Comparative genome sequencing reveals chemotype-specific gene clusters in the toxigenic black mold Stachybotrys.</title>
        <authorList>
            <person name="Semeiks J."/>
            <person name="Borek D."/>
            <person name="Otwinowski Z."/>
            <person name="Grishin N.V."/>
        </authorList>
    </citation>
    <scope>NUCLEOTIDE SEQUENCE [LARGE SCALE GENOMIC DNA]</scope>
    <source>
        <strain evidence="2">CBS 109288 / IBT 7711</strain>
    </source>
</reference>
<proteinExistence type="predicted"/>
<organism evidence="1 2">
    <name type="scientific">Stachybotrys chartarum (strain CBS 109288 / IBT 7711)</name>
    <name type="common">Toxic black mold</name>
    <name type="synonym">Stilbospora chartarum</name>
    <dbReference type="NCBI Taxonomy" id="1280523"/>
    <lineage>
        <taxon>Eukaryota</taxon>
        <taxon>Fungi</taxon>
        <taxon>Dikarya</taxon>
        <taxon>Ascomycota</taxon>
        <taxon>Pezizomycotina</taxon>
        <taxon>Sordariomycetes</taxon>
        <taxon>Hypocreomycetidae</taxon>
        <taxon>Hypocreales</taxon>
        <taxon>Stachybotryaceae</taxon>
        <taxon>Stachybotrys</taxon>
    </lineage>
</organism>
<dbReference type="AlphaFoldDB" id="A0A084B7Z4"/>
<dbReference type="EMBL" id="KL647778">
    <property type="protein sequence ID" value="KEY73673.1"/>
    <property type="molecule type" value="Genomic_DNA"/>
</dbReference>
<gene>
    <name evidence="1" type="ORF">S7711_11183</name>
</gene>
<evidence type="ECO:0000313" key="1">
    <source>
        <dbReference type="EMBL" id="KEY73673.1"/>
    </source>
</evidence>
<name>A0A084B7Z4_STACB</name>
<accession>A0A084B7Z4</accession>
<dbReference type="Proteomes" id="UP000028045">
    <property type="component" value="Unassembled WGS sequence"/>
</dbReference>
<evidence type="ECO:0000313" key="2">
    <source>
        <dbReference type="Proteomes" id="UP000028045"/>
    </source>
</evidence>
<protein>
    <submittedName>
        <fullName evidence="1">Uncharacterized protein</fullName>
    </submittedName>
</protein>
<keyword evidence="2" id="KW-1185">Reference proteome</keyword>
<sequence length="133" mass="14993">MNDSQTPELLILRKTEINARDYQLRSPFKLALSNSALESAAVLARHKCLVSDTINSVRGIMSWPEPYPGSMELLQALAGRMNLAEQCRFVTPTIREGDVKRWSMFPELDSRPQATGKDGPPSLYHALFYDKQP</sequence>